<feature type="region of interest" description="Disordered" evidence="5">
    <location>
        <begin position="201"/>
        <end position="232"/>
    </location>
</feature>
<evidence type="ECO:0000313" key="7">
    <source>
        <dbReference type="EMBL" id="KAH9376558.1"/>
    </source>
</evidence>
<feature type="transmembrane region" description="Helical" evidence="6">
    <location>
        <begin position="147"/>
        <end position="169"/>
    </location>
</feature>
<evidence type="ECO:0000256" key="6">
    <source>
        <dbReference type="SAM" id="Phobius"/>
    </source>
</evidence>
<evidence type="ECO:0000256" key="1">
    <source>
        <dbReference type="ARBA" id="ARBA00004141"/>
    </source>
</evidence>
<feature type="transmembrane region" description="Helical" evidence="6">
    <location>
        <begin position="40"/>
        <end position="60"/>
    </location>
</feature>
<reference evidence="7 8" key="1">
    <citation type="journal article" date="2020" name="Cell">
        <title>Large-Scale Comparative Analyses of Tick Genomes Elucidate Their Genetic Diversity and Vector Capacities.</title>
        <authorList>
            <consortium name="Tick Genome and Microbiome Consortium (TIGMIC)"/>
            <person name="Jia N."/>
            <person name="Wang J."/>
            <person name="Shi W."/>
            <person name="Du L."/>
            <person name="Sun Y."/>
            <person name="Zhan W."/>
            <person name="Jiang J.F."/>
            <person name="Wang Q."/>
            <person name="Zhang B."/>
            <person name="Ji P."/>
            <person name="Bell-Sakyi L."/>
            <person name="Cui X.M."/>
            <person name="Yuan T.T."/>
            <person name="Jiang B.G."/>
            <person name="Yang W.F."/>
            <person name="Lam T.T."/>
            <person name="Chang Q.C."/>
            <person name="Ding S.J."/>
            <person name="Wang X.J."/>
            <person name="Zhu J.G."/>
            <person name="Ruan X.D."/>
            <person name="Zhao L."/>
            <person name="Wei J.T."/>
            <person name="Ye R.Z."/>
            <person name="Que T.C."/>
            <person name="Du C.H."/>
            <person name="Zhou Y.H."/>
            <person name="Cheng J.X."/>
            <person name="Dai P.F."/>
            <person name="Guo W.B."/>
            <person name="Han X.H."/>
            <person name="Huang E.J."/>
            <person name="Li L.F."/>
            <person name="Wei W."/>
            <person name="Gao Y.C."/>
            <person name="Liu J.Z."/>
            <person name="Shao H.Z."/>
            <person name="Wang X."/>
            <person name="Wang C.C."/>
            <person name="Yang T.C."/>
            <person name="Huo Q.B."/>
            <person name="Li W."/>
            <person name="Chen H.Y."/>
            <person name="Chen S.E."/>
            <person name="Zhou L.G."/>
            <person name="Ni X.B."/>
            <person name="Tian J.H."/>
            <person name="Sheng Y."/>
            <person name="Liu T."/>
            <person name="Pan Y.S."/>
            <person name="Xia L.Y."/>
            <person name="Li J."/>
            <person name="Zhao F."/>
            <person name="Cao W.C."/>
        </authorList>
    </citation>
    <scope>NUCLEOTIDE SEQUENCE [LARGE SCALE GENOMIC DNA]</scope>
    <source>
        <strain evidence="7">HaeL-2018</strain>
    </source>
</reference>
<evidence type="ECO:0000256" key="2">
    <source>
        <dbReference type="ARBA" id="ARBA00022692"/>
    </source>
</evidence>
<keyword evidence="2 6" id="KW-0812">Transmembrane</keyword>
<evidence type="ECO:0000256" key="5">
    <source>
        <dbReference type="SAM" id="MobiDB-lite"/>
    </source>
</evidence>
<protein>
    <submittedName>
        <fullName evidence="7">Uncharacterized protein</fullName>
    </submittedName>
</protein>
<evidence type="ECO:0000313" key="8">
    <source>
        <dbReference type="Proteomes" id="UP000821853"/>
    </source>
</evidence>
<dbReference type="GO" id="GO:0016020">
    <property type="term" value="C:membrane"/>
    <property type="evidence" value="ECO:0007669"/>
    <property type="project" value="UniProtKB-SubCell"/>
</dbReference>
<dbReference type="Proteomes" id="UP000821853">
    <property type="component" value="Unassembled WGS sequence"/>
</dbReference>
<comment type="subcellular location">
    <subcellularLocation>
        <location evidence="1">Membrane</location>
        <topology evidence="1">Multi-pass membrane protein</topology>
    </subcellularLocation>
</comment>
<keyword evidence="8" id="KW-1185">Reference proteome</keyword>
<evidence type="ECO:0000256" key="4">
    <source>
        <dbReference type="ARBA" id="ARBA00023136"/>
    </source>
</evidence>
<dbReference type="OrthoDB" id="2261376at2759"/>
<gene>
    <name evidence="7" type="ORF">HPB48_008763</name>
</gene>
<feature type="transmembrane region" description="Helical" evidence="6">
    <location>
        <begin position="67"/>
        <end position="88"/>
    </location>
</feature>
<dbReference type="Gene3D" id="1.20.1250.20">
    <property type="entry name" value="MFS general substrate transporter like domains"/>
    <property type="match status" value="1"/>
</dbReference>
<accession>A0A9J6GDP9</accession>
<proteinExistence type="predicted"/>
<sequence length="232" mass="25646">MPTSQTWWRTRPFIMFGCWCTTLGMFFHRSTRDVMRTSWVPRFALLALKIVQFPFNVYVLRRIGSRLSLVYSMAALSVIAGYRGQYAVDSGVTVSWLLVFEFTVTTLYAYSAALYPTVVRGAGVGLCYVSGRMGAIAGPFLNDVYTLHLRGVAYSVAAVLLLLFARLAFSLPETTRLPLANTIRGLKDKWNLRSPLRLARSKEANRGGSKSGRSRSIVSKTARGGPAAARAS</sequence>
<comment type="caution">
    <text evidence="7">The sequence shown here is derived from an EMBL/GenBank/DDBJ whole genome shotgun (WGS) entry which is preliminary data.</text>
</comment>
<organism evidence="7 8">
    <name type="scientific">Haemaphysalis longicornis</name>
    <name type="common">Bush tick</name>
    <dbReference type="NCBI Taxonomy" id="44386"/>
    <lineage>
        <taxon>Eukaryota</taxon>
        <taxon>Metazoa</taxon>
        <taxon>Ecdysozoa</taxon>
        <taxon>Arthropoda</taxon>
        <taxon>Chelicerata</taxon>
        <taxon>Arachnida</taxon>
        <taxon>Acari</taxon>
        <taxon>Parasitiformes</taxon>
        <taxon>Ixodida</taxon>
        <taxon>Ixodoidea</taxon>
        <taxon>Ixodidae</taxon>
        <taxon>Haemaphysalinae</taxon>
        <taxon>Haemaphysalis</taxon>
    </lineage>
</organism>
<dbReference type="SUPFAM" id="SSF103473">
    <property type="entry name" value="MFS general substrate transporter"/>
    <property type="match status" value="1"/>
</dbReference>
<dbReference type="InterPro" id="IPR036259">
    <property type="entry name" value="MFS_trans_sf"/>
</dbReference>
<keyword evidence="4 6" id="KW-0472">Membrane</keyword>
<feature type="transmembrane region" description="Helical" evidence="6">
    <location>
        <begin position="94"/>
        <end position="115"/>
    </location>
</feature>
<evidence type="ECO:0000256" key="3">
    <source>
        <dbReference type="ARBA" id="ARBA00022989"/>
    </source>
</evidence>
<feature type="transmembrane region" description="Helical" evidence="6">
    <location>
        <begin position="122"/>
        <end position="141"/>
    </location>
</feature>
<feature type="transmembrane region" description="Helical" evidence="6">
    <location>
        <begin position="12"/>
        <end position="28"/>
    </location>
</feature>
<dbReference type="VEuPathDB" id="VectorBase:HLOH_054859"/>
<name>A0A9J6GDP9_HAELO</name>
<keyword evidence="3 6" id="KW-1133">Transmembrane helix</keyword>
<dbReference type="PANTHER" id="PTHR24064">
    <property type="entry name" value="SOLUTE CARRIER FAMILY 22 MEMBER"/>
    <property type="match status" value="1"/>
</dbReference>
<dbReference type="EMBL" id="JABSTR010000008">
    <property type="protein sequence ID" value="KAH9376558.1"/>
    <property type="molecule type" value="Genomic_DNA"/>
</dbReference>
<dbReference type="AlphaFoldDB" id="A0A9J6GDP9"/>